<dbReference type="PANTHER" id="PTHR43394:SF1">
    <property type="entry name" value="ATP-BINDING CASSETTE SUB-FAMILY B MEMBER 10, MITOCHONDRIAL"/>
    <property type="match status" value="1"/>
</dbReference>
<keyword evidence="2 7" id="KW-0812">Transmembrane</keyword>
<organism evidence="10 11">
    <name type="scientific">Ferrovibrio terrae</name>
    <dbReference type="NCBI Taxonomy" id="2594003"/>
    <lineage>
        <taxon>Bacteria</taxon>
        <taxon>Pseudomonadati</taxon>
        <taxon>Pseudomonadota</taxon>
        <taxon>Alphaproteobacteria</taxon>
        <taxon>Rhodospirillales</taxon>
        <taxon>Rhodospirillaceae</taxon>
        <taxon>Ferrovibrio</taxon>
    </lineage>
</organism>
<feature type="transmembrane region" description="Helical" evidence="7">
    <location>
        <begin position="238"/>
        <end position="257"/>
    </location>
</feature>
<dbReference type="InterPro" id="IPR027417">
    <property type="entry name" value="P-loop_NTPase"/>
</dbReference>
<proteinExistence type="predicted"/>
<sequence>MLGALMLVNSLLGGLSLAALIPLLSSILTDSNEGLPANSFFAFFSGLDPRYFITFFVVVFLGGTASTVGLVAIETVFVGRLRAEWTERIYKRLLEDDMTSIGSYTRGAVQNTLGAEIVACARLISYAIEILISILNAAVILVFMMLADWKLLFLFVIGGGFFMLTNRMFLDPRARRLGKERRKLQEEMTGRFSELSHSIKEYRILGIGLSRLRQAKKLLQQFYDAHLRLQLLRTVPSVMTQLLILMAVSGLFVYSLIVGPDEVRPLVPVFIFFALALSRCLAAAQQISTKLVEIADKAAAMARVTALLGEAELAARAQPAGDKPVPAGAGDITFEGVSFGFASRPVIRDLSLRIPKGKITCIIGGSGAGKSTLIDLLVRLYEPWEGRITFDGMPINQFDLAQWRRKIGYVAQHSSVFEGTLRSNVLVNRASFDEAKMNELAAITGMSDIVAQASEGWDTPVGRLGSVLSGGQAKRIAIARALVNEPGILVLDEATTTFEESLEKSIFVALRKARPDISIVLITHRLSSARDTDLVHLLQDGVVTATGGYDDVAPAAEQLLINLADPA</sequence>
<dbReference type="GO" id="GO:0015421">
    <property type="term" value="F:ABC-type oligopeptide transporter activity"/>
    <property type="evidence" value="ECO:0007669"/>
    <property type="project" value="TreeGrafter"/>
</dbReference>
<dbReference type="PROSITE" id="PS50893">
    <property type="entry name" value="ABC_TRANSPORTER_2"/>
    <property type="match status" value="1"/>
</dbReference>
<evidence type="ECO:0000256" key="6">
    <source>
        <dbReference type="ARBA" id="ARBA00023136"/>
    </source>
</evidence>
<dbReference type="GO" id="GO:0005886">
    <property type="term" value="C:plasma membrane"/>
    <property type="evidence" value="ECO:0007669"/>
    <property type="project" value="UniProtKB-SubCell"/>
</dbReference>
<evidence type="ECO:0000256" key="3">
    <source>
        <dbReference type="ARBA" id="ARBA00022741"/>
    </source>
</evidence>
<evidence type="ECO:0000313" key="10">
    <source>
        <dbReference type="EMBL" id="QDO96317.1"/>
    </source>
</evidence>
<dbReference type="EMBL" id="CP041636">
    <property type="protein sequence ID" value="QDO96317.1"/>
    <property type="molecule type" value="Genomic_DNA"/>
</dbReference>
<dbReference type="OrthoDB" id="5288404at2"/>
<keyword evidence="6 7" id="KW-0472">Membrane</keyword>
<feature type="transmembrane region" description="Helical" evidence="7">
    <location>
        <begin position="50"/>
        <end position="73"/>
    </location>
</feature>
<reference evidence="10 11" key="1">
    <citation type="submission" date="2019-07" db="EMBL/GenBank/DDBJ databases">
        <title>Genome sequencing for Ferrovibrio sp. K5.</title>
        <authorList>
            <person name="Park S.-J."/>
        </authorList>
    </citation>
    <scope>NUCLEOTIDE SEQUENCE [LARGE SCALE GENOMIC DNA]</scope>
    <source>
        <strain evidence="10 11">K5</strain>
    </source>
</reference>
<comment type="subcellular location">
    <subcellularLocation>
        <location evidence="1">Cell membrane</location>
        <topology evidence="1">Multi-pass membrane protein</topology>
    </subcellularLocation>
</comment>
<dbReference type="PROSITE" id="PS00211">
    <property type="entry name" value="ABC_TRANSPORTER_1"/>
    <property type="match status" value="1"/>
</dbReference>
<dbReference type="Gene3D" id="1.20.1560.10">
    <property type="entry name" value="ABC transporter type 1, transmembrane domain"/>
    <property type="match status" value="1"/>
</dbReference>
<dbReference type="GO" id="GO:0016887">
    <property type="term" value="F:ATP hydrolysis activity"/>
    <property type="evidence" value="ECO:0007669"/>
    <property type="project" value="InterPro"/>
</dbReference>
<dbReference type="InterPro" id="IPR036640">
    <property type="entry name" value="ABC1_TM_sf"/>
</dbReference>
<dbReference type="PANTHER" id="PTHR43394">
    <property type="entry name" value="ATP-DEPENDENT PERMEASE MDL1, MITOCHONDRIAL"/>
    <property type="match status" value="1"/>
</dbReference>
<feature type="domain" description="ABC transporter" evidence="8">
    <location>
        <begin position="332"/>
        <end position="565"/>
    </location>
</feature>
<gene>
    <name evidence="10" type="ORF">FNB15_03055</name>
</gene>
<dbReference type="InterPro" id="IPR003593">
    <property type="entry name" value="AAA+_ATPase"/>
</dbReference>
<dbReference type="SMART" id="SM00382">
    <property type="entry name" value="AAA"/>
    <property type="match status" value="1"/>
</dbReference>
<protein>
    <submittedName>
        <fullName evidence="10">ABC transporter ATP-binding protein</fullName>
    </submittedName>
</protein>
<evidence type="ECO:0000313" key="11">
    <source>
        <dbReference type="Proteomes" id="UP000317496"/>
    </source>
</evidence>
<dbReference type="KEGG" id="fer:FNB15_03055"/>
<dbReference type="InterPro" id="IPR039421">
    <property type="entry name" value="Type_1_exporter"/>
</dbReference>
<evidence type="ECO:0000256" key="5">
    <source>
        <dbReference type="ARBA" id="ARBA00022989"/>
    </source>
</evidence>
<feature type="domain" description="ABC transmembrane type-1" evidence="9">
    <location>
        <begin position="1"/>
        <end position="296"/>
    </location>
</feature>
<evidence type="ECO:0000256" key="4">
    <source>
        <dbReference type="ARBA" id="ARBA00022840"/>
    </source>
</evidence>
<evidence type="ECO:0000259" key="8">
    <source>
        <dbReference type="PROSITE" id="PS50893"/>
    </source>
</evidence>
<dbReference type="InterPro" id="IPR017871">
    <property type="entry name" value="ABC_transporter-like_CS"/>
</dbReference>
<dbReference type="InterPro" id="IPR011527">
    <property type="entry name" value="ABC1_TM_dom"/>
</dbReference>
<name>A0A516GXU3_9PROT</name>
<evidence type="ECO:0000256" key="1">
    <source>
        <dbReference type="ARBA" id="ARBA00004651"/>
    </source>
</evidence>
<feature type="transmembrane region" description="Helical" evidence="7">
    <location>
        <begin position="123"/>
        <end position="145"/>
    </location>
</feature>
<dbReference type="Gene3D" id="3.40.50.300">
    <property type="entry name" value="P-loop containing nucleotide triphosphate hydrolases"/>
    <property type="match status" value="1"/>
</dbReference>
<keyword evidence="4 10" id="KW-0067">ATP-binding</keyword>
<keyword evidence="5 7" id="KW-1133">Transmembrane helix</keyword>
<dbReference type="Proteomes" id="UP000317496">
    <property type="component" value="Chromosome"/>
</dbReference>
<dbReference type="SUPFAM" id="SSF52540">
    <property type="entry name" value="P-loop containing nucleoside triphosphate hydrolases"/>
    <property type="match status" value="1"/>
</dbReference>
<dbReference type="SUPFAM" id="SSF90123">
    <property type="entry name" value="ABC transporter transmembrane region"/>
    <property type="match status" value="1"/>
</dbReference>
<feature type="transmembrane region" description="Helical" evidence="7">
    <location>
        <begin position="151"/>
        <end position="170"/>
    </location>
</feature>
<evidence type="ECO:0000256" key="2">
    <source>
        <dbReference type="ARBA" id="ARBA00022692"/>
    </source>
</evidence>
<dbReference type="GO" id="GO:0005524">
    <property type="term" value="F:ATP binding"/>
    <property type="evidence" value="ECO:0007669"/>
    <property type="project" value="UniProtKB-KW"/>
</dbReference>
<dbReference type="AlphaFoldDB" id="A0A516GXU3"/>
<dbReference type="Pfam" id="PF00005">
    <property type="entry name" value="ABC_tran"/>
    <property type="match status" value="1"/>
</dbReference>
<dbReference type="InterPro" id="IPR003439">
    <property type="entry name" value="ABC_transporter-like_ATP-bd"/>
</dbReference>
<accession>A0A516GXU3</accession>
<evidence type="ECO:0000256" key="7">
    <source>
        <dbReference type="SAM" id="Phobius"/>
    </source>
</evidence>
<dbReference type="PROSITE" id="PS50929">
    <property type="entry name" value="ABC_TM1F"/>
    <property type="match status" value="1"/>
</dbReference>
<evidence type="ECO:0000259" key="9">
    <source>
        <dbReference type="PROSITE" id="PS50929"/>
    </source>
</evidence>
<keyword evidence="3" id="KW-0547">Nucleotide-binding</keyword>
<keyword evidence="11" id="KW-1185">Reference proteome</keyword>